<dbReference type="InterPro" id="IPR013328">
    <property type="entry name" value="6PGD_dom2"/>
</dbReference>
<dbReference type="InterPro" id="IPR036291">
    <property type="entry name" value="NAD(P)-bd_dom_sf"/>
</dbReference>
<feature type="region of interest" description="Disordered" evidence="7">
    <location>
        <begin position="861"/>
        <end position="902"/>
    </location>
</feature>
<dbReference type="KEGG" id="ehx:EMIHUDRAFT_210690"/>
<feature type="domain" description="Glycerol-3-phosphate dehydrogenase NAD-dependent N-terminal" evidence="8">
    <location>
        <begin position="423"/>
        <end position="540"/>
    </location>
</feature>
<dbReference type="InterPro" id="IPR008927">
    <property type="entry name" value="6-PGluconate_DH-like_C_sf"/>
</dbReference>
<keyword evidence="3 5" id="KW-0520">NAD</keyword>
<evidence type="ECO:0000256" key="1">
    <source>
        <dbReference type="ARBA" id="ARBA00011009"/>
    </source>
</evidence>
<dbReference type="eggNOG" id="KOG2711">
    <property type="taxonomic scope" value="Eukaryota"/>
</dbReference>
<evidence type="ECO:0000313" key="10">
    <source>
        <dbReference type="EnsemblProtists" id="EOD16331"/>
    </source>
</evidence>
<dbReference type="PaxDb" id="2903-EOD16331"/>
<reference evidence="10" key="2">
    <citation type="submission" date="2024-10" db="UniProtKB">
        <authorList>
            <consortium name="EnsemblProtists"/>
        </authorList>
    </citation>
    <scope>IDENTIFICATION</scope>
</reference>
<name>A0A0D3IYJ6_EMIH1</name>
<evidence type="ECO:0000256" key="6">
    <source>
        <dbReference type="RuleBase" id="RU361243"/>
    </source>
</evidence>
<dbReference type="InterPro" id="IPR011128">
    <property type="entry name" value="G3P_DH_NAD-dep_N"/>
</dbReference>
<evidence type="ECO:0000259" key="8">
    <source>
        <dbReference type="Pfam" id="PF01210"/>
    </source>
</evidence>
<dbReference type="PANTHER" id="PTHR11728:SF8">
    <property type="entry name" value="GLYCEROL-3-PHOSPHATE DEHYDROGENASE [NAD(+)]-RELATED"/>
    <property type="match status" value="1"/>
</dbReference>
<evidence type="ECO:0000256" key="5">
    <source>
        <dbReference type="RuleBase" id="RU000437"/>
    </source>
</evidence>
<evidence type="ECO:0000256" key="2">
    <source>
        <dbReference type="ARBA" id="ARBA00023002"/>
    </source>
</evidence>
<proteinExistence type="inferred from homology"/>
<dbReference type="EC" id="1.1.1.8" evidence="6"/>
<dbReference type="GeneID" id="17262491"/>
<dbReference type="PRINTS" id="PR00077">
    <property type="entry name" value="GPDHDRGNASE"/>
</dbReference>
<dbReference type="Pfam" id="PF01210">
    <property type="entry name" value="NAD_Gly3P_dh_N"/>
    <property type="match status" value="1"/>
</dbReference>
<dbReference type="GO" id="GO:0005829">
    <property type="term" value="C:cytosol"/>
    <property type="evidence" value="ECO:0007669"/>
    <property type="project" value="TreeGrafter"/>
</dbReference>
<dbReference type="GO" id="GO:0051287">
    <property type="term" value="F:NAD binding"/>
    <property type="evidence" value="ECO:0007669"/>
    <property type="project" value="UniProtKB-UniRule"/>
</dbReference>
<keyword evidence="2 5" id="KW-0560">Oxidoreductase</keyword>
<dbReference type="InterPro" id="IPR006109">
    <property type="entry name" value="G3P_DH_NAD-dep_C"/>
</dbReference>
<evidence type="ECO:0000256" key="3">
    <source>
        <dbReference type="ARBA" id="ARBA00023027"/>
    </source>
</evidence>
<dbReference type="PANTHER" id="PTHR11728">
    <property type="entry name" value="GLYCEROL-3-PHOSPHATE DEHYDROGENASE"/>
    <property type="match status" value="1"/>
</dbReference>
<dbReference type="AlphaFoldDB" id="A0A0D3IYJ6"/>
<reference evidence="11" key="1">
    <citation type="journal article" date="2013" name="Nature">
        <title>Pan genome of the phytoplankton Emiliania underpins its global distribution.</title>
        <authorList>
            <person name="Read B.A."/>
            <person name="Kegel J."/>
            <person name="Klute M.J."/>
            <person name="Kuo A."/>
            <person name="Lefebvre S.C."/>
            <person name="Maumus F."/>
            <person name="Mayer C."/>
            <person name="Miller J."/>
            <person name="Monier A."/>
            <person name="Salamov A."/>
            <person name="Young J."/>
            <person name="Aguilar M."/>
            <person name="Claverie J.M."/>
            <person name="Frickenhaus S."/>
            <person name="Gonzalez K."/>
            <person name="Herman E.K."/>
            <person name="Lin Y.C."/>
            <person name="Napier J."/>
            <person name="Ogata H."/>
            <person name="Sarno A.F."/>
            <person name="Shmutz J."/>
            <person name="Schroeder D."/>
            <person name="de Vargas C."/>
            <person name="Verret F."/>
            <person name="von Dassow P."/>
            <person name="Valentin K."/>
            <person name="Van de Peer Y."/>
            <person name="Wheeler G."/>
            <person name="Dacks J.B."/>
            <person name="Delwiche C.F."/>
            <person name="Dyhrman S.T."/>
            <person name="Glockner G."/>
            <person name="John U."/>
            <person name="Richards T."/>
            <person name="Worden A.Z."/>
            <person name="Zhang X."/>
            <person name="Grigoriev I.V."/>
            <person name="Allen A.E."/>
            <person name="Bidle K."/>
            <person name="Borodovsky M."/>
            <person name="Bowler C."/>
            <person name="Brownlee C."/>
            <person name="Cock J.M."/>
            <person name="Elias M."/>
            <person name="Gladyshev V.N."/>
            <person name="Groth M."/>
            <person name="Guda C."/>
            <person name="Hadaegh A."/>
            <person name="Iglesias-Rodriguez M.D."/>
            <person name="Jenkins J."/>
            <person name="Jones B.M."/>
            <person name="Lawson T."/>
            <person name="Leese F."/>
            <person name="Lindquist E."/>
            <person name="Lobanov A."/>
            <person name="Lomsadze A."/>
            <person name="Malik S.B."/>
            <person name="Marsh M.E."/>
            <person name="Mackinder L."/>
            <person name="Mock T."/>
            <person name="Mueller-Roeber B."/>
            <person name="Pagarete A."/>
            <person name="Parker M."/>
            <person name="Probert I."/>
            <person name="Quesneville H."/>
            <person name="Raines C."/>
            <person name="Rensing S.A."/>
            <person name="Riano-Pachon D.M."/>
            <person name="Richier S."/>
            <person name="Rokitta S."/>
            <person name="Shiraiwa Y."/>
            <person name="Soanes D.M."/>
            <person name="van der Giezen M."/>
            <person name="Wahlund T.M."/>
            <person name="Williams B."/>
            <person name="Wilson W."/>
            <person name="Wolfe G."/>
            <person name="Wurch L.L."/>
        </authorList>
    </citation>
    <scope>NUCLEOTIDE SEQUENCE</scope>
</reference>
<feature type="domain" description="Glycerol-3-phosphate dehydrogenase NAD-dependent C-terminal" evidence="9">
    <location>
        <begin position="566"/>
        <end position="709"/>
    </location>
</feature>
<evidence type="ECO:0000259" key="9">
    <source>
        <dbReference type="Pfam" id="PF07479"/>
    </source>
</evidence>
<accession>A0A0D3IYJ6</accession>
<dbReference type="Pfam" id="PF07479">
    <property type="entry name" value="NAD_Gly3P_dh_C"/>
    <property type="match status" value="1"/>
</dbReference>
<dbReference type="STRING" id="2903.R1DZW7"/>
<dbReference type="RefSeq" id="XP_005768760.1">
    <property type="nucleotide sequence ID" value="XM_005768703.1"/>
</dbReference>
<dbReference type="HOGENOM" id="CLU_321457_0_0_1"/>
<dbReference type="SUPFAM" id="SSF48179">
    <property type="entry name" value="6-phosphogluconate dehydrogenase C-terminal domain-like"/>
    <property type="match status" value="1"/>
</dbReference>
<keyword evidence="11" id="KW-1185">Reference proteome</keyword>
<evidence type="ECO:0000256" key="7">
    <source>
        <dbReference type="SAM" id="MobiDB-lite"/>
    </source>
</evidence>
<dbReference type="Gene3D" id="1.10.1040.10">
    <property type="entry name" value="N-(1-d-carboxylethyl)-l-norvaline Dehydrogenase, domain 2"/>
    <property type="match status" value="1"/>
</dbReference>
<dbReference type="GO" id="GO:0046168">
    <property type="term" value="P:glycerol-3-phosphate catabolic process"/>
    <property type="evidence" value="ECO:0007669"/>
    <property type="project" value="UniProtKB-UniRule"/>
</dbReference>
<organism evidence="10 11">
    <name type="scientific">Emiliania huxleyi (strain CCMP1516)</name>
    <dbReference type="NCBI Taxonomy" id="280463"/>
    <lineage>
        <taxon>Eukaryota</taxon>
        <taxon>Haptista</taxon>
        <taxon>Haptophyta</taxon>
        <taxon>Prymnesiophyceae</taxon>
        <taxon>Isochrysidales</taxon>
        <taxon>Noelaerhabdaceae</taxon>
        <taxon>Emiliania</taxon>
    </lineage>
</organism>
<comment type="similarity">
    <text evidence="1 5">Belongs to the NAD-dependent glycerol-3-phosphate dehydrogenase family.</text>
</comment>
<dbReference type="Gene3D" id="3.40.50.720">
    <property type="entry name" value="NAD(P)-binding Rossmann-like Domain"/>
    <property type="match status" value="1"/>
</dbReference>
<dbReference type="GO" id="GO:0141152">
    <property type="term" value="F:glycerol-3-phosphate dehydrogenase (NAD+) activity"/>
    <property type="evidence" value="ECO:0007669"/>
    <property type="project" value="UniProtKB-UniRule"/>
</dbReference>
<sequence length="902" mass="97219">MTSANGVAMSRASTRCGHKTRSLASATRSYELGRFCPSMLPSAQRIPPIGDLFTQQSTSPVPKQGTLAAVGAHEAWIACLAACEEVDKNTPQSEAIKFRDATRFISISQFGAAGWLDMRPDGLHHTKMAAAGEHVTVGEYKGDFLANSNKGDRTSKHNGVLRAAQNAIRARSVGSIILGDKEKPEVTRHLNDTSVTDICEISGDFATMRDVHYEVKCWNSLIKSTTLGRGSWDNGGNVASVGHLYGFGNTLDKALTGVVGCKERGRQVDGPLDHSTGKGWVKDHAYGKGWVKTDTGWKWMGAQYYDAKWVKKAITRLVLVRGNFGRHCAPPTKQFLHVFAKEAAGTNTDRTVYGAASASASSFVVHHTQQISMAAVAKSQSSARDGRRYITLRAQANEASASSVAALSAARYDGKPTKRLRPRSNERFLPGAVFTPNLVAMTDLEAATAGATHLVVAIPSQFLQATLPRVRKHIRADASVLSVVKSLHYEDARNRLSLPSSEILQLLGGTHEVCALCGPNIYHEMTSDASFAEATIGCADSVSGRVAAAQWHALLMADYFATPDANVIALGTGFGTGCGHGANVCAAIMRVGLGEMERFARRFLGAADARTFYEEACGVGDLVLTCTTGRGHQLAAAFVRGDEHTRDVQTPHARWAALEAKLFPGMCLPDWHSAKALKAFLAAHCAEHAFPLLCAIGRISHGREPAAHIVGVDSCVKRPTRRHRWLLWPLLAAVVAALPLLPVEVWLPHMDLPSDDLSSTADPLPPLSPADVPSFLNATCLNSERRFPLVAYGAVLMRGFAVEEAAQFERFAMAYTDRLDNIYLGTSPRESVNNFSAESMLGRLPSSDEPCWLVAGRELEDPRGASPSLACPPARPRPQARKASFLASMPSAHMPKDTSQRA</sequence>
<dbReference type="GO" id="GO:0005975">
    <property type="term" value="P:carbohydrate metabolic process"/>
    <property type="evidence" value="ECO:0007669"/>
    <property type="project" value="InterPro"/>
</dbReference>
<evidence type="ECO:0000256" key="4">
    <source>
        <dbReference type="ARBA" id="ARBA00048683"/>
    </source>
</evidence>
<dbReference type="InterPro" id="IPR006168">
    <property type="entry name" value="G3P_DH_NAD-dep"/>
</dbReference>
<dbReference type="FunFam" id="1.10.1040.10:FF:000004">
    <property type="entry name" value="Glycerol-3-phosphate dehydrogenase [NAD(+)]"/>
    <property type="match status" value="1"/>
</dbReference>
<evidence type="ECO:0000313" key="11">
    <source>
        <dbReference type="Proteomes" id="UP000013827"/>
    </source>
</evidence>
<comment type="catalytic activity">
    <reaction evidence="4 6">
        <text>sn-glycerol 3-phosphate + NAD(+) = dihydroxyacetone phosphate + NADH + H(+)</text>
        <dbReference type="Rhea" id="RHEA:11092"/>
        <dbReference type="ChEBI" id="CHEBI:15378"/>
        <dbReference type="ChEBI" id="CHEBI:57540"/>
        <dbReference type="ChEBI" id="CHEBI:57597"/>
        <dbReference type="ChEBI" id="CHEBI:57642"/>
        <dbReference type="ChEBI" id="CHEBI:57945"/>
        <dbReference type="EC" id="1.1.1.8"/>
    </reaction>
</comment>
<dbReference type="SUPFAM" id="SSF51735">
    <property type="entry name" value="NAD(P)-binding Rossmann-fold domains"/>
    <property type="match status" value="1"/>
</dbReference>
<dbReference type="EnsemblProtists" id="EOD16331">
    <property type="protein sequence ID" value="EOD16331"/>
    <property type="gene ID" value="EMIHUDRAFT_210690"/>
</dbReference>
<protein>
    <recommendedName>
        <fullName evidence="6">Glycerol-3-phosphate dehydrogenase [NAD(+)]</fullName>
        <ecNumber evidence="6">1.1.1.8</ecNumber>
    </recommendedName>
</protein>
<dbReference type="Proteomes" id="UP000013827">
    <property type="component" value="Unassembled WGS sequence"/>
</dbReference>